<keyword evidence="2" id="KW-0560">Oxidoreductase</keyword>
<gene>
    <name evidence="2" type="ORF">F8O05_13860</name>
</gene>
<dbReference type="Gene3D" id="3.30.70.100">
    <property type="match status" value="1"/>
</dbReference>
<name>A0A7J5B974_9MICO</name>
<proteinExistence type="predicted"/>
<dbReference type="Proteomes" id="UP000433493">
    <property type="component" value="Unassembled WGS sequence"/>
</dbReference>
<evidence type="ECO:0000259" key="1">
    <source>
        <dbReference type="PROSITE" id="PS51725"/>
    </source>
</evidence>
<evidence type="ECO:0000313" key="3">
    <source>
        <dbReference type="Proteomes" id="UP000433493"/>
    </source>
</evidence>
<reference evidence="2 3" key="1">
    <citation type="submission" date="2019-09" db="EMBL/GenBank/DDBJ databases">
        <title>Phylogeny of genus Pseudoclavibacter and closely related genus.</title>
        <authorList>
            <person name="Li Y."/>
        </authorList>
    </citation>
    <scope>NUCLEOTIDE SEQUENCE [LARGE SCALE GENOMIC DNA]</scope>
    <source>
        <strain evidence="2 3">KCTC 13959</strain>
    </source>
</reference>
<dbReference type="EMBL" id="WBKB01000011">
    <property type="protein sequence ID" value="KAB1640993.1"/>
    <property type="molecule type" value="Genomic_DNA"/>
</dbReference>
<accession>A0A7J5B974</accession>
<sequence length="115" mass="12993">MVRTKRDEVREMTVTTLATYECAPGDRNEVLEILEPARIATISEPGCEYFLILQPQESPDQIVLIEGWRSPEHLAAHRETAHFQEIILGQIANRVAKRSVSICDEVAMTFKQAAL</sequence>
<keyword evidence="3" id="KW-1185">Reference proteome</keyword>
<dbReference type="GO" id="GO:0004497">
    <property type="term" value="F:monooxygenase activity"/>
    <property type="evidence" value="ECO:0007669"/>
    <property type="project" value="UniProtKB-KW"/>
</dbReference>
<feature type="domain" description="ABM" evidence="1">
    <location>
        <begin position="14"/>
        <end position="103"/>
    </location>
</feature>
<protein>
    <submittedName>
        <fullName evidence="2">Antibiotic biosynthesis monooxygenase</fullName>
    </submittedName>
</protein>
<comment type="caution">
    <text evidence="2">The sequence shown here is derived from an EMBL/GenBank/DDBJ whole genome shotgun (WGS) entry which is preliminary data.</text>
</comment>
<dbReference type="SUPFAM" id="SSF54909">
    <property type="entry name" value="Dimeric alpha+beta barrel"/>
    <property type="match status" value="1"/>
</dbReference>
<dbReference type="OrthoDB" id="3695636at2"/>
<dbReference type="PANTHER" id="PTHR33336:SF15">
    <property type="entry name" value="ABM DOMAIN-CONTAINING PROTEIN"/>
    <property type="match status" value="1"/>
</dbReference>
<dbReference type="InterPro" id="IPR050744">
    <property type="entry name" value="AI-2_Isomerase_LsrG"/>
</dbReference>
<dbReference type="InterPro" id="IPR011008">
    <property type="entry name" value="Dimeric_a/b-barrel"/>
</dbReference>
<dbReference type="PROSITE" id="PS51725">
    <property type="entry name" value="ABM"/>
    <property type="match status" value="1"/>
</dbReference>
<keyword evidence="2" id="KW-0503">Monooxygenase</keyword>
<evidence type="ECO:0000313" key="2">
    <source>
        <dbReference type="EMBL" id="KAB1640993.1"/>
    </source>
</evidence>
<organism evidence="2 3">
    <name type="scientific">Gulosibacter chungangensis</name>
    <dbReference type="NCBI Taxonomy" id="979746"/>
    <lineage>
        <taxon>Bacteria</taxon>
        <taxon>Bacillati</taxon>
        <taxon>Actinomycetota</taxon>
        <taxon>Actinomycetes</taxon>
        <taxon>Micrococcales</taxon>
        <taxon>Microbacteriaceae</taxon>
        <taxon>Gulosibacter</taxon>
    </lineage>
</organism>
<dbReference type="AlphaFoldDB" id="A0A7J5B974"/>
<dbReference type="Pfam" id="PF03992">
    <property type="entry name" value="ABM"/>
    <property type="match status" value="1"/>
</dbReference>
<dbReference type="InterPro" id="IPR007138">
    <property type="entry name" value="ABM_dom"/>
</dbReference>
<dbReference type="PANTHER" id="PTHR33336">
    <property type="entry name" value="QUINOL MONOOXYGENASE YGIN-RELATED"/>
    <property type="match status" value="1"/>
</dbReference>